<comment type="caution">
    <text evidence="5">The sequence shown here is derived from an EMBL/GenBank/DDBJ whole genome shotgun (WGS) entry which is preliminary data.</text>
</comment>
<dbReference type="OrthoDB" id="9812774at2"/>
<dbReference type="Pfam" id="PF00106">
    <property type="entry name" value="adh_short"/>
    <property type="match status" value="1"/>
</dbReference>
<dbReference type="PANTHER" id="PTHR43391:SF12">
    <property type="entry name" value="OXIDOREDUCTASE EPHD-RELATED"/>
    <property type="match status" value="1"/>
</dbReference>
<dbReference type="SUPFAM" id="SSF51735">
    <property type="entry name" value="NAD(P)-binding Rossmann-fold domains"/>
    <property type="match status" value="1"/>
</dbReference>
<evidence type="ECO:0000256" key="1">
    <source>
        <dbReference type="ARBA" id="ARBA00006484"/>
    </source>
</evidence>
<dbReference type="InterPro" id="IPR036291">
    <property type="entry name" value="NAD(P)-bd_dom_sf"/>
</dbReference>
<dbReference type="Gene3D" id="3.40.50.720">
    <property type="entry name" value="NAD(P)-binding Rossmann-like Domain"/>
    <property type="match status" value="1"/>
</dbReference>
<dbReference type="AlphaFoldDB" id="A0A317ED13"/>
<feature type="region of interest" description="Disordered" evidence="3">
    <location>
        <begin position="1"/>
        <end position="21"/>
    </location>
</feature>
<dbReference type="Pfam" id="PF00561">
    <property type="entry name" value="Abhydrolase_1"/>
    <property type="match status" value="1"/>
</dbReference>
<organism evidence="5 6">
    <name type="scientific">Zavarzinia aquatilis</name>
    <dbReference type="NCBI Taxonomy" id="2211142"/>
    <lineage>
        <taxon>Bacteria</taxon>
        <taxon>Pseudomonadati</taxon>
        <taxon>Pseudomonadota</taxon>
        <taxon>Alphaproteobacteria</taxon>
        <taxon>Rhodospirillales</taxon>
        <taxon>Zavarziniaceae</taxon>
        <taxon>Zavarzinia</taxon>
    </lineage>
</organism>
<evidence type="ECO:0000256" key="3">
    <source>
        <dbReference type="SAM" id="MobiDB-lite"/>
    </source>
</evidence>
<dbReference type="PRINTS" id="PR00080">
    <property type="entry name" value="SDRFAMILY"/>
</dbReference>
<proteinExistence type="inferred from homology"/>
<dbReference type="PROSITE" id="PS00061">
    <property type="entry name" value="ADH_SHORT"/>
    <property type="match status" value="1"/>
</dbReference>
<evidence type="ECO:0000313" key="6">
    <source>
        <dbReference type="Proteomes" id="UP000245461"/>
    </source>
</evidence>
<evidence type="ECO:0000256" key="2">
    <source>
        <dbReference type="ARBA" id="ARBA00023002"/>
    </source>
</evidence>
<dbReference type="InterPro" id="IPR000073">
    <property type="entry name" value="AB_hydrolase_1"/>
</dbReference>
<gene>
    <name evidence="5" type="ORF">DKG74_07340</name>
</gene>
<dbReference type="InterPro" id="IPR020904">
    <property type="entry name" value="Sc_DH/Rdtase_CS"/>
</dbReference>
<keyword evidence="6" id="KW-1185">Reference proteome</keyword>
<dbReference type="SMART" id="SM00822">
    <property type="entry name" value="PKS_KR"/>
    <property type="match status" value="1"/>
</dbReference>
<dbReference type="CDD" id="cd05233">
    <property type="entry name" value="SDR_c"/>
    <property type="match status" value="1"/>
</dbReference>
<dbReference type="PRINTS" id="PR00081">
    <property type="entry name" value="GDHRDH"/>
</dbReference>
<dbReference type="InterPro" id="IPR002347">
    <property type="entry name" value="SDR_fam"/>
</dbReference>
<dbReference type="InterPro" id="IPR057326">
    <property type="entry name" value="KR_dom"/>
</dbReference>
<dbReference type="InterPro" id="IPR029058">
    <property type="entry name" value="AB_hydrolase_fold"/>
</dbReference>
<sequence length="602" mass="63476">MSGASKPAAARRKPPDMSTPFEVETGEVTLSGHVAGPEKAPVVLLIHGYPDDSTVWDGVVADLAADHRVITYDVRGAGASTAPAGQRGYHLGRLMADLAAVIEAQVPDGARVHLVGHDWGSIQGWQALVDSRTRHRIASYTSVSGPSLDLAFGAMSERLRARKLAALPPMLGQMLRSWYIFAFHVPAFAPLVWRAGAAHLWPRLLRRTDGIEVAPRAGQLADALRGINLYRANFREKALAPRPATIEQPVQLLVPRNDPFVSPAVFDDLATRVPHLVREDIESGHWLPLKDPALLAARVRRFVAHVDGGRDCGALVHGRRLAARKTAGAGPLAGRLALVTGAGSGIGRATAIALAGKGADIVATDIDKAAAERTATLARLVGVEAHARVVDVSDAGAMAALADWTDDVLGGIDILVNNAGIGMAGDFLDTRIEDWRRVLDVNLWGVIHGARLFGARMAARQSGGHIVNVASAAAFMPARGLSAYAATKSAVLTMTTCLRAELADQGIGVSAICPGIIDTGITDRTTFVGASAETQDRKRAAASRLYARRALTAEAVADQILAAILKNEPVALVGLEAVIGNLLGRVSPALMRRLAGADLMPK</sequence>
<keyword evidence="2" id="KW-0560">Oxidoreductase</keyword>
<reference evidence="5 6" key="1">
    <citation type="submission" date="2018-05" db="EMBL/GenBank/DDBJ databases">
        <title>Zavarzinia sp. HR-AS.</title>
        <authorList>
            <person name="Lee Y."/>
            <person name="Jeon C.O."/>
        </authorList>
    </citation>
    <scope>NUCLEOTIDE SEQUENCE [LARGE SCALE GENOMIC DNA]</scope>
    <source>
        <strain evidence="5 6">HR-AS</strain>
    </source>
</reference>
<dbReference type="Proteomes" id="UP000245461">
    <property type="component" value="Unassembled WGS sequence"/>
</dbReference>
<name>A0A317ED13_9PROT</name>
<dbReference type="EMBL" id="QGLE01000003">
    <property type="protein sequence ID" value="PWR24611.1"/>
    <property type="molecule type" value="Genomic_DNA"/>
</dbReference>
<dbReference type="FunFam" id="3.40.50.720:FF:000084">
    <property type="entry name" value="Short-chain dehydrogenase reductase"/>
    <property type="match status" value="1"/>
</dbReference>
<dbReference type="NCBIfam" id="NF004514">
    <property type="entry name" value="PRK05855.1"/>
    <property type="match status" value="1"/>
</dbReference>
<evidence type="ECO:0000259" key="4">
    <source>
        <dbReference type="SMART" id="SM00822"/>
    </source>
</evidence>
<comment type="similarity">
    <text evidence="1">Belongs to the short-chain dehydrogenases/reductases (SDR) family.</text>
</comment>
<feature type="domain" description="Ketoreductase" evidence="4">
    <location>
        <begin position="335"/>
        <end position="520"/>
    </location>
</feature>
<accession>A0A317ED13</accession>
<protein>
    <submittedName>
        <fullName evidence="5">Short chain dehydrogenase</fullName>
    </submittedName>
</protein>
<evidence type="ECO:0000313" key="5">
    <source>
        <dbReference type="EMBL" id="PWR24611.1"/>
    </source>
</evidence>
<dbReference type="Gene3D" id="3.40.50.1820">
    <property type="entry name" value="alpha/beta hydrolase"/>
    <property type="match status" value="1"/>
</dbReference>
<dbReference type="PANTHER" id="PTHR43391">
    <property type="entry name" value="RETINOL DEHYDROGENASE-RELATED"/>
    <property type="match status" value="1"/>
</dbReference>
<dbReference type="SUPFAM" id="SSF53474">
    <property type="entry name" value="alpha/beta-Hydrolases"/>
    <property type="match status" value="1"/>
</dbReference>
<dbReference type="GO" id="GO:0016491">
    <property type="term" value="F:oxidoreductase activity"/>
    <property type="evidence" value="ECO:0007669"/>
    <property type="project" value="UniProtKB-KW"/>
</dbReference>